<keyword evidence="1" id="KW-0547">Nucleotide-binding</keyword>
<evidence type="ECO:0000313" key="7">
    <source>
        <dbReference type="Proteomes" id="UP000185490"/>
    </source>
</evidence>
<dbReference type="Proteomes" id="UP000185490">
    <property type="component" value="Chromosome"/>
</dbReference>
<keyword evidence="4" id="KW-0804">Transcription</keyword>
<dbReference type="RefSeq" id="WP_012058116.1">
    <property type="nucleotide sequence ID" value="NZ_CP007389.1"/>
</dbReference>
<evidence type="ECO:0000256" key="1">
    <source>
        <dbReference type="ARBA" id="ARBA00022741"/>
    </source>
</evidence>
<dbReference type="PROSITE" id="PS50045">
    <property type="entry name" value="SIGMA54_INTERACT_4"/>
    <property type="match status" value="1"/>
</dbReference>
<dbReference type="InterPro" id="IPR002197">
    <property type="entry name" value="HTH_Fis"/>
</dbReference>
<keyword evidence="7" id="KW-1185">Reference proteome</keyword>
<organism evidence="6 7">
    <name type="scientific">Thermosipho melanesiensis</name>
    <dbReference type="NCBI Taxonomy" id="46541"/>
    <lineage>
        <taxon>Bacteria</taxon>
        <taxon>Thermotogati</taxon>
        <taxon>Thermotogota</taxon>
        <taxon>Thermotogae</taxon>
        <taxon>Thermotogales</taxon>
        <taxon>Fervidobacteriaceae</taxon>
        <taxon>Thermosipho</taxon>
    </lineage>
</organism>
<dbReference type="EMBL" id="CP007389">
    <property type="protein sequence ID" value="APT74780.1"/>
    <property type="molecule type" value="Genomic_DNA"/>
</dbReference>
<dbReference type="Gene3D" id="1.10.10.60">
    <property type="entry name" value="Homeodomain-like"/>
    <property type="match status" value="1"/>
</dbReference>
<dbReference type="Gene3D" id="1.10.8.60">
    <property type="match status" value="1"/>
</dbReference>
<keyword evidence="2" id="KW-0067">ATP-binding</keyword>
<dbReference type="PANTHER" id="PTHR32071">
    <property type="entry name" value="TRANSCRIPTIONAL REGULATORY PROTEIN"/>
    <property type="match status" value="1"/>
</dbReference>
<protein>
    <submittedName>
        <fullName evidence="6">Fis family transcriptional regulator</fullName>
    </submittedName>
</protein>
<dbReference type="Pfam" id="PF25601">
    <property type="entry name" value="AAA_lid_14"/>
    <property type="match status" value="1"/>
</dbReference>
<evidence type="ECO:0000256" key="2">
    <source>
        <dbReference type="ARBA" id="ARBA00022840"/>
    </source>
</evidence>
<dbReference type="Pfam" id="PF02954">
    <property type="entry name" value="HTH_8"/>
    <property type="match status" value="1"/>
</dbReference>
<dbReference type="InterPro" id="IPR009057">
    <property type="entry name" value="Homeodomain-like_sf"/>
</dbReference>
<dbReference type="InterPro" id="IPR058031">
    <property type="entry name" value="AAA_lid_NorR"/>
</dbReference>
<proteinExistence type="predicted"/>
<dbReference type="PANTHER" id="PTHR32071:SF57">
    <property type="entry name" value="C4-DICARBOXYLATE TRANSPORT TRANSCRIPTIONAL REGULATORY PROTEIN DCTD"/>
    <property type="match status" value="1"/>
</dbReference>
<evidence type="ECO:0000313" key="6">
    <source>
        <dbReference type="EMBL" id="APT74780.1"/>
    </source>
</evidence>
<keyword evidence="3" id="KW-0805">Transcription regulation</keyword>
<feature type="domain" description="Sigma-54 factor interaction" evidence="5">
    <location>
        <begin position="150"/>
        <end position="214"/>
    </location>
</feature>
<accession>A0ABM6GH90</accession>
<evidence type="ECO:0000256" key="4">
    <source>
        <dbReference type="ARBA" id="ARBA00023163"/>
    </source>
</evidence>
<name>A0ABM6GH90_9BACT</name>
<sequence>MIKILIPQALVENLREFLYNHQKVVFDIYDKNLEKKLKENYWDIVYIEEKKIVPGKIVVSSFKELELAVMYLEEKIKYDMLKMEHDMLFAFPELQGPIVREFLERLVKEGKKTDRLKLKYEDGMYLNEYSSYLKIKLPGVKISFSKNTGIKIPPLRERKEDIAFIFDKVLSSIYQKHASLPKRIPSDDEYELLRLYNWPGNTRELVKVTSEYVTRGILDIPRFKKDTFSGIDLGNFTSKLVKHVEKRYISLALEKASSRMKAAEMLNLNYKTLSHKIRLYKLDKK</sequence>
<evidence type="ECO:0000259" key="5">
    <source>
        <dbReference type="PROSITE" id="PS50045"/>
    </source>
</evidence>
<reference evidence="6 7" key="1">
    <citation type="submission" date="2014-02" db="EMBL/GenBank/DDBJ databases">
        <title>Diversity of Thermotogales isolates from hydrothermal vents.</title>
        <authorList>
            <person name="Haverkamp T.H.A."/>
            <person name="Lossouarn J."/>
            <person name="Geslin C."/>
            <person name="Nesbo C.L."/>
        </authorList>
    </citation>
    <scope>NUCLEOTIDE SEQUENCE [LARGE SCALE GENOMIC DNA]</scope>
    <source>
        <strain evidence="6 7">431</strain>
    </source>
</reference>
<gene>
    <name evidence="6" type="ORF">BW47_10115</name>
</gene>
<evidence type="ECO:0000256" key="3">
    <source>
        <dbReference type="ARBA" id="ARBA00023015"/>
    </source>
</evidence>
<dbReference type="InterPro" id="IPR002078">
    <property type="entry name" value="Sigma_54_int"/>
</dbReference>
<dbReference type="SUPFAM" id="SSF46689">
    <property type="entry name" value="Homeodomain-like"/>
    <property type="match status" value="1"/>
</dbReference>